<evidence type="ECO:0000256" key="1">
    <source>
        <dbReference type="SAM" id="SignalP"/>
    </source>
</evidence>
<dbReference type="AlphaFoldDB" id="A0A8H7THG3"/>
<name>A0A8H7THG3_9HELO</name>
<feature type="chain" id="PRO_5034882206" evidence="1">
    <location>
        <begin position="22"/>
        <end position="338"/>
    </location>
</feature>
<dbReference type="EMBL" id="JAFJYH010000116">
    <property type="protein sequence ID" value="KAG4418953.1"/>
    <property type="molecule type" value="Genomic_DNA"/>
</dbReference>
<dbReference type="OrthoDB" id="3552506at2759"/>
<gene>
    <name evidence="2" type="ORF">IFR04_007900</name>
</gene>
<sequence>MKPSATFPLLASASLFGFCRAQYDAQYPAAQCRDGVRDNSWFPNGTYNASGSVSVPGFRVNDTYPESTWTWTRYFNSYETSPNRTAVAQTIGLQTEPVQNLTNASSLPYTGCVFVFNSLGHDSNYKNQGNSENGTCNTILSSSCRAHLLDTVTKNAASLSGQARGSRSDFSCPTLFGAGGSLTSDGPCEDQWSGTVSSQFLPNNFTDRRNTLEPGCPLTNVGNSTIEDEPFFAWLQESTDSDNYTLYDRAVLNALPVLTVAWLKSTSNETGQQQIVVNGNQAGGWSDARLMCITANDTQPGSRNLTQVEHDENGAVKVGGSWALMGAFALSVAVGLVL</sequence>
<organism evidence="2 3">
    <name type="scientific">Cadophora malorum</name>
    <dbReference type="NCBI Taxonomy" id="108018"/>
    <lineage>
        <taxon>Eukaryota</taxon>
        <taxon>Fungi</taxon>
        <taxon>Dikarya</taxon>
        <taxon>Ascomycota</taxon>
        <taxon>Pezizomycotina</taxon>
        <taxon>Leotiomycetes</taxon>
        <taxon>Helotiales</taxon>
        <taxon>Ploettnerulaceae</taxon>
        <taxon>Cadophora</taxon>
    </lineage>
</organism>
<dbReference type="Proteomes" id="UP000664132">
    <property type="component" value="Unassembled WGS sequence"/>
</dbReference>
<keyword evidence="1" id="KW-0732">Signal</keyword>
<evidence type="ECO:0000313" key="3">
    <source>
        <dbReference type="Proteomes" id="UP000664132"/>
    </source>
</evidence>
<feature type="signal peptide" evidence="1">
    <location>
        <begin position="1"/>
        <end position="21"/>
    </location>
</feature>
<evidence type="ECO:0000313" key="2">
    <source>
        <dbReference type="EMBL" id="KAG4418953.1"/>
    </source>
</evidence>
<protein>
    <submittedName>
        <fullName evidence="2">Uncharacterized protein</fullName>
    </submittedName>
</protein>
<comment type="caution">
    <text evidence="2">The sequence shown here is derived from an EMBL/GenBank/DDBJ whole genome shotgun (WGS) entry which is preliminary data.</text>
</comment>
<reference evidence="2" key="1">
    <citation type="submission" date="2021-02" db="EMBL/GenBank/DDBJ databases">
        <title>Genome sequence Cadophora malorum strain M34.</title>
        <authorList>
            <person name="Stefanovic E."/>
            <person name="Vu D."/>
            <person name="Scully C."/>
            <person name="Dijksterhuis J."/>
            <person name="Roader J."/>
            <person name="Houbraken J."/>
        </authorList>
    </citation>
    <scope>NUCLEOTIDE SEQUENCE</scope>
    <source>
        <strain evidence="2">M34</strain>
    </source>
</reference>
<proteinExistence type="predicted"/>
<accession>A0A8H7THG3</accession>
<keyword evidence="3" id="KW-1185">Reference proteome</keyword>